<evidence type="ECO:0000256" key="1">
    <source>
        <dbReference type="SAM" id="Coils"/>
    </source>
</evidence>
<feature type="region of interest" description="Disordered" evidence="2">
    <location>
        <begin position="234"/>
        <end position="266"/>
    </location>
</feature>
<name>A0ABD1REG6_9LAMI</name>
<feature type="coiled-coil region" evidence="1">
    <location>
        <begin position="143"/>
        <end position="172"/>
    </location>
</feature>
<protein>
    <submittedName>
        <fullName evidence="3">P-loop containing nucleoside triphosphate hydrolase superfamily protein</fullName>
    </submittedName>
</protein>
<feature type="coiled-coil region" evidence="1">
    <location>
        <begin position="3"/>
        <end position="59"/>
    </location>
</feature>
<evidence type="ECO:0000313" key="3">
    <source>
        <dbReference type="EMBL" id="KAL2486785.1"/>
    </source>
</evidence>
<dbReference type="EMBL" id="JBFOLK010000009">
    <property type="protein sequence ID" value="KAL2486785.1"/>
    <property type="molecule type" value="Genomic_DNA"/>
</dbReference>
<keyword evidence="4" id="KW-1185">Reference proteome</keyword>
<reference evidence="4" key="1">
    <citation type="submission" date="2024-07" db="EMBL/GenBank/DDBJ databases">
        <title>Two chromosome-level genome assemblies of Korean endemic species Abeliophyllum distichum and Forsythia ovata (Oleaceae).</title>
        <authorList>
            <person name="Jang H."/>
        </authorList>
    </citation>
    <scope>NUCLEOTIDE SEQUENCE [LARGE SCALE GENOMIC DNA]</scope>
</reference>
<keyword evidence="3" id="KW-0378">Hydrolase</keyword>
<organism evidence="3 4">
    <name type="scientific">Abeliophyllum distichum</name>
    <dbReference type="NCBI Taxonomy" id="126358"/>
    <lineage>
        <taxon>Eukaryota</taxon>
        <taxon>Viridiplantae</taxon>
        <taxon>Streptophyta</taxon>
        <taxon>Embryophyta</taxon>
        <taxon>Tracheophyta</taxon>
        <taxon>Spermatophyta</taxon>
        <taxon>Magnoliopsida</taxon>
        <taxon>eudicotyledons</taxon>
        <taxon>Gunneridae</taxon>
        <taxon>Pentapetalae</taxon>
        <taxon>asterids</taxon>
        <taxon>lamiids</taxon>
        <taxon>Lamiales</taxon>
        <taxon>Oleaceae</taxon>
        <taxon>Forsythieae</taxon>
        <taxon>Abeliophyllum</taxon>
    </lineage>
</organism>
<comment type="caution">
    <text evidence="3">The sequence shown here is derived from an EMBL/GenBank/DDBJ whole genome shotgun (WGS) entry which is preliminary data.</text>
</comment>
<dbReference type="GO" id="GO:0016787">
    <property type="term" value="F:hydrolase activity"/>
    <property type="evidence" value="ECO:0007669"/>
    <property type="project" value="UniProtKB-KW"/>
</dbReference>
<evidence type="ECO:0000313" key="4">
    <source>
        <dbReference type="Proteomes" id="UP001604336"/>
    </source>
</evidence>
<evidence type="ECO:0000256" key="2">
    <source>
        <dbReference type="SAM" id="MobiDB-lite"/>
    </source>
</evidence>
<feature type="compositionally biased region" description="Polar residues" evidence="2">
    <location>
        <begin position="254"/>
        <end position="266"/>
    </location>
</feature>
<accession>A0ABD1REG6</accession>
<keyword evidence="1" id="KW-0175">Coiled coil</keyword>
<proteinExistence type="predicted"/>
<dbReference type="AlphaFoldDB" id="A0ABD1REG6"/>
<dbReference type="Proteomes" id="UP001604336">
    <property type="component" value="Unassembled WGS sequence"/>
</dbReference>
<gene>
    <name evidence="3" type="ORF">Adt_31541</name>
</gene>
<sequence>MLKSELERKIKECQKMADELLEKERRKMEEKIFQQQQEVEMLRRRLEEIESELSTSRTENASSSADIEESSFIERLLLVGSEDSEMVKSMDLDKSLDMGIIKCDGVVHRAETNSITAIAGYSDMSNLNEDLSNFNNKTFLSTVYEEEEEEEQEENEENLLDEEVQKEVIEEKKIYPSTLVSPEFSSHNPEKFDYFKDTVELGGFEPYSEPQNANNAACSRQTRIQNIFTLCGDPREHSQHKPPTSATKKLEDINSLSSSPLKSVGQQLGKIRGYAEIGKDSKENHNPLDDDETSGDVEVYVKWEASKEHAGKFITTLKVLKDSTLADLRKLIEIHLGEEEQAFTFLVLREDPSSSLVSGEKEAATQTSKLPICNNQLLHGHVACLRPVKPIQCWSHLPFSPLENKLSAATPISNFSQQGIGSL</sequence>